<feature type="region of interest" description="Disordered" evidence="13">
    <location>
        <begin position="625"/>
        <end position="661"/>
    </location>
</feature>
<evidence type="ECO:0000313" key="16">
    <source>
        <dbReference type="Proteomes" id="UP000504629"/>
    </source>
</evidence>
<keyword evidence="6 12" id="KW-0862">Zinc</keyword>
<dbReference type="KEGG" id="bman:114244417"/>
<evidence type="ECO:0000256" key="2">
    <source>
        <dbReference type="ARBA" id="ARBA00004123"/>
    </source>
</evidence>
<sequence>MNEKTDLNAAKNNEDYRRLSACRICLALGVKLYNMKKYKLSMLYEELTDLIHSEMDKLPQDLCWECTHRLLNYEKFKAKATRTQDILLNLLDIHNELTDRLVSTIDRESRNLNSNLCTKLYKANHSDVCIQCDESDKNEIQEIILEEAINIKANDSDVDDIKYDNDMKTNDSEDDDFNETNTDVMMMEDTACDNQVEILELNVKSAKRKLLRRDIKTKEAVNLKSSNDNGKIANDDYIDLSLFDIKYLSQEEQLDEIAKRKLGSNYKNSPYKCEDCYKGFLHKEVYERHAVHHTELYGSYQCKICKIRTKKRYELKHHSAKHQQKYICRGCPFVTGSRSAAHIHGKYHNGKRYTCGHCGEIFEVVPRKNTSYMSHLRTKHPSDIVCALCGHSFVSKKGLVLHTNFKHKFHSKTVPKDGPACEECNIVFVSGHALDTHMSLSTKHNKSLDTSIRRRVHKKASDHKRPAHHKPPEGPIPCEQCDMELPNARRYDRHFRKLHPGKNRTKFFTEDSQCMCEICGQMFRCMSLLKDHYDAHNSSSFECGECGKRFPRRSRLVIHERVHATRPLHSCAICGRRFTVYANMIRHRDSVHMNLKKFDCNLCGKKFKQLCGLRTHIDCYHHKQPWPKRNRKKASNNTTPVTSASIDNDTWEPKKVSQERF</sequence>
<feature type="domain" description="C2H2-type" evidence="14">
    <location>
        <begin position="514"/>
        <end position="541"/>
    </location>
</feature>
<evidence type="ECO:0000259" key="15">
    <source>
        <dbReference type="PROSITE" id="PS51915"/>
    </source>
</evidence>
<keyword evidence="8" id="KW-0238">DNA-binding</keyword>
<proteinExistence type="predicted"/>
<evidence type="ECO:0000256" key="7">
    <source>
        <dbReference type="ARBA" id="ARBA00023015"/>
    </source>
</evidence>
<evidence type="ECO:0000256" key="11">
    <source>
        <dbReference type="PROSITE-ProRule" id="PRU00042"/>
    </source>
</evidence>
<feature type="binding site" evidence="12">
    <location>
        <position position="25"/>
    </location>
    <ligand>
        <name>Zn(2+)</name>
        <dbReference type="ChEBI" id="CHEBI:29105"/>
    </ligand>
</feature>
<keyword evidence="5 11" id="KW-0863">Zinc-finger</keyword>
<dbReference type="PROSITE" id="PS00028">
    <property type="entry name" value="ZINC_FINGER_C2H2_1"/>
    <property type="match status" value="6"/>
</dbReference>
<dbReference type="SMART" id="SM00868">
    <property type="entry name" value="zf-AD"/>
    <property type="match status" value="1"/>
</dbReference>
<dbReference type="GO" id="GO:0005634">
    <property type="term" value="C:nucleus"/>
    <property type="evidence" value="ECO:0007669"/>
    <property type="project" value="UniProtKB-SubCell"/>
</dbReference>
<keyword evidence="9" id="KW-0804">Transcription</keyword>
<name>A0A6J2JUZ1_BOMMA</name>
<comment type="subcellular location">
    <subcellularLocation>
        <location evidence="2">Nucleus</location>
    </subcellularLocation>
</comment>
<evidence type="ECO:0000256" key="6">
    <source>
        <dbReference type="ARBA" id="ARBA00022833"/>
    </source>
</evidence>
<keyword evidence="10" id="KW-0539">Nucleus</keyword>
<feature type="domain" description="ZAD" evidence="15">
    <location>
        <begin position="20"/>
        <end position="90"/>
    </location>
</feature>
<dbReference type="AlphaFoldDB" id="A0A6J2JUZ1"/>
<feature type="domain" description="C2H2-type" evidence="14">
    <location>
        <begin position="598"/>
        <end position="627"/>
    </location>
</feature>
<keyword evidence="7" id="KW-0805">Transcription regulation</keyword>
<evidence type="ECO:0000256" key="3">
    <source>
        <dbReference type="ARBA" id="ARBA00022723"/>
    </source>
</evidence>
<dbReference type="GO" id="GO:0008270">
    <property type="term" value="F:zinc ion binding"/>
    <property type="evidence" value="ECO:0007669"/>
    <property type="project" value="UniProtKB-UniRule"/>
</dbReference>
<evidence type="ECO:0000256" key="12">
    <source>
        <dbReference type="PROSITE-ProRule" id="PRU01263"/>
    </source>
</evidence>
<dbReference type="GeneID" id="114244417"/>
<feature type="region of interest" description="Disordered" evidence="13">
    <location>
        <begin position="442"/>
        <end position="474"/>
    </location>
</feature>
<dbReference type="PROSITE" id="PS51915">
    <property type="entry name" value="ZAD"/>
    <property type="match status" value="1"/>
</dbReference>
<dbReference type="InterPro" id="IPR036236">
    <property type="entry name" value="Znf_C2H2_sf"/>
</dbReference>
<feature type="binding site" evidence="12">
    <location>
        <position position="66"/>
    </location>
    <ligand>
        <name>Zn(2+)</name>
        <dbReference type="ChEBI" id="CHEBI:29105"/>
    </ligand>
</feature>
<dbReference type="OrthoDB" id="654211at2759"/>
<dbReference type="InterPro" id="IPR012934">
    <property type="entry name" value="Znf_AD"/>
</dbReference>
<dbReference type="Pfam" id="PF00096">
    <property type="entry name" value="zf-C2H2"/>
    <property type="match status" value="2"/>
</dbReference>
<feature type="domain" description="C2H2-type" evidence="14">
    <location>
        <begin position="541"/>
        <end position="568"/>
    </location>
</feature>
<feature type="compositionally biased region" description="Basic residues" evidence="13">
    <location>
        <begin position="453"/>
        <end position="469"/>
    </location>
</feature>
<evidence type="ECO:0000256" key="13">
    <source>
        <dbReference type="SAM" id="MobiDB-lite"/>
    </source>
</evidence>
<evidence type="ECO:0000256" key="8">
    <source>
        <dbReference type="ARBA" id="ARBA00023125"/>
    </source>
</evidence>
<keyword evidence="16" id="KW-1185">Reference proteome</keyword>
<evidence type="ECO:0000313" key="17">
    <source>
        <dbReference type="RefSeq" id="XP_028032024.1"/>
    </source>
</evidence>
<dbReference type="GO" id="GO:0003677">
    <property type="term" value="F:DNA binding"/>
    <property type="evidence" value="ECO:0007669"/>
    <property type="project" value="UniProtKB-KW"/>
</dbReference>
<accession>A0A6J2JUZ1</accession>
<feature type="compositionally biased region" description="Polar residues" evidence="13">
    <location>
        <begin position="635"/>
        <end position="648"/>
    </location>
</feature>
<feature type="binding site" evidence="12">
    <location>
        <position position="22"/>
    </location>
    <ligand>
        <name>Zn(2+)</name>
        <dbReference type="ChEBI" id="CHEBI:29105"/>
    </ligand>
</feature>
<dbReference type="Gene3D" id="3.30.160.60">
    <property type="entry name" value="Classic Zinc Finger"/>
    <property type="match status" value="4"/>
</dbReference>
<feature type="domain" description="C2H2-type" evidence="14">
    <location>
        <begin position="569"/>
        <end position="597"/>
    </location>
</feature>
<dbReference type="InterPro" id="IPR013087">
    <property type="entry name" value="Znf_C2H2_type"/>
</dbReference>
<dbReference type="FunFam" id="3.30.160.60:FF:000363">
    <property type="entry name" value="Zinc finger protein 239"/>
    <property type="match status" value="1"/>
</dbReference>
<comment type="function">
    <text evidence="1">May be involved in transcriptional regulation.</text>
</comment>
<evidence type="ECO:0000256" key="9">
    <source>
        <dbReference type="ARBA" id="ARBA00023163"/>
    </source>
</evidence>
<reference evidence="17" key="1">
    <citation type="submission" date="2025-08" db="UniProtKB">
        <authorList>
            <consortium name="RefSeq"/>
        </authorList>
    </citation>
    <scope>IDENTIFICATION</scope>
    <source>
        <tissue evidence="17">Silk gland</tissue>
    </source>
</reference>
<dbReference type="PANTHER" id="PTHR24379">
    <property type="entry name" value="KRAB AND ZINC FINGER DOMAIN-CONTAINING"/>
    <property type="match status" value="1"/>
</dbReference>
<feature type="domain" description="C2H2-type" evidence="14">
    <location>
        <begin position="384"/>
        <end position="415"/>
    </location>
</feature>
<feature type="compositionally biased region" description="Basic and acidic residues" evidence="13">
    <location>
        <begin position="651"/>
        <end position="661"/>
    </location>
</feature>
<gene>
    <name evidence="17" type="primary">LOC114244417</name>
</gene>
<evidence type="ECO:0000256" key="1">
    <source>
        <dbReference type="ARBA" id="ARBA00003767"/>
    </source>
</evidence>
<evidence type="ECO:0000256" key="10">
    <source>
        <dbReference type="ARBA" id="ARBA00023242"/>
    </source>
</evidence>
<dbReference type="PROSITE" id="PS50157">
    <property type="entry name" value="ZINC_FINGER_C2H2_2"/>
    <property type="match status" value="6"/>
</dbReference>
<keyword evidence="4" id="KW-0677">Repeat</keyword>
<feature type="compositionally biased region" description="Basic residues" evidence="13">
    <location>
        <begin position="625"/>
        <end position="634"/>
    </location>
</feature>
<dbReference type="PANTHER" id="PTHR24379:SF121">
    <property type="entry name" value="C2H2-TYPE DOMAIN-CONTAINING PROTEIN"/>
    <property type="match status" value="1"/>
</dbReference>
<evidence type="ECO:0000259" key="14">
    <source>
        <dbReference type="PROSITE" id="PS50157"/>
    </source>
</evidence>
<keyword evidence="3 12" id="KW-0479">Metal-binding</keyword>
<dbReference type="RefSeq" id="XP_028032024.1">
    <property type="nucleotide sequence ID" value="XM_028176223.1"/>
</dbReference>
<protein>
    <submittedName>
        <fullName evidence="17">Zinc finger protein 568-like isoform X1</fullName>
    </submittedName>
</protein>
<evidence type="ECO:0000256" key="4">
    <source>
        <dbReference type="ARBA" id="ARBA00022737"/>
    </source>
</evidence>
<dbReference type="Proteomes" id="UP000504629">
    <property type="component" value="Unplaced"/>
</dbReference>
<feature type="binding site" evidence="12">
    <location>
        <position position="63"/>
    </location>
    <ligand>
        <name>Zn(2+)</name>
        <dbReference type="ChEBI" id="CHEBI:29105"/>
    </ligand>
</feature>
<evidence type="ECO:0000256" key="5">
    <source>
        <dbReference type="ARBA" id="ARBA00022771"/>
    </source>
</evidence>
<dbReference type="SMART" id="SM00355">
    <property type="entry name" value="ZnF_C2H2"/>
    <property type="match status" value="11"/>
</dbReference>
<organism evidence="16 17">
    <name type="scientific">Bombyx mandarina</name>
    <name type="common">Wild silk moth</name>
    <name type="synonym">Wild silkworm</name>
    <dbReference type="NCBI Taxonomy" id="7092"/>
    <lineage>
        <taxon>Eukaryota</taxon>
        <taxon>Metazoa</taxon>
        <taxon>Ecdysozoa</taxon>
        <taxon>Arthropoda</taxon>
        <taxon>Hexapoda</taxon>
        <taxon>Insecta</taxon>
        <taxon>Pterygota</taxon>
        <taxon>Neoptera</taxon>
        <taxon>Endopterygota</taxon>
        <taxon>Lepidoptera</taxon>
        <taxon>Glossata</taxon>
        <taxon>Ditrysia</taxon>
        <taxon>Bombycoidea</taxon>
        <taxon>Bombycidae</taxon>
        <taxon>Bombycinae</taxon>
        <taxon>Bombyx</taxon>
    </lineage>
</organism>
<feature type="domain" description="C2H2-type" evidence="14">
    <location>
        <begin position="271"/>
        <end position="294"/>
    </location>
</feature>
<dbReference type="SUPFAM" id="SSF57667">
    <property type="entry name" value="beta-beta-alpha zinc fingers"/>
    <property type="match status" value="3"/>
</dbReference>